<feature type="transmembrane region" description="Helical" evidence="1">
    <location>
        <begin position="16"/>
        <end position="36"/>
    </location>
</feature>
<keyword evidence="1" id="KW-0812">Transmembrane</keyword>
<keyword evidence="1" id="KW-1133">Transmembrane helix</keyword>
<proteinExistence type="predicted"/>
<comment type="caution">
    <text evidence="2">The sequence shown here is derived from an EMBL/GenBank/DDBJ whole genome shotgun (WGS) entry which is preliminary data.</text>
</comment>
<organism evidence="2 3">
    <name type="scientific">Nitrospirillum iridis</name>
    <dbReference type="NCBI Taxonomy" id="765888"/>
    <lineage>
        <taxon>Bacteria</taxon>
        <taxon>Pseudomonadati</taxon>
        <taxon>Pseudomonadota</taxon>
        <taxon>Alphaproteobacteria</taxon>
        <taxon>Rhodospirillales</taxon>
        <taxon>Azospirillaceae</taxon>
        <taxon>Nitrospirillum</taxon>
    </lineage>
</organism>
<keyword evidence="1" id="KW-0472">Membrane</keyword>
<gene>
    <name evidence="2" type="ORF">FHS74_003133</name>
</gene>
<dbReference type="RefSeq" id="WP_184802114.1">
    <property type="nucleotide sequence ID" value="NZ_JACIIZ010000008.1"/>
</dbReference>
<accession>A0A7X0AYN6</accession>
<dbReference type="Gene3D" id="2.160.20.120">
    <property type="match status" value="2"/>
</dbReference>
<name>A0A7X0AYN6_9PROT</name>
<sequence>METSVLPPRPRLTPGIPAGGVIAIIVVVVSLGFTFIGRHETGSSHATKVKIKMDGSIPPIPPIPPMAPVAPVAPVSPISRADADQIRRDVEEAMKGLDVDAIKRDAMAAATAARAAARDARALSDASQEFPAQPVLNLANLSGNTVIRPSDSTTVITVTSSGGAVRAAAADGSLQISGSGRSTELTITVPSKTKLVATGLSGELTVDGALDGDVVLDVRKAEVSLKKVKSLQANIAESGEVSVDEVTESLKFIIAGHGDLHVGRAADAEIRVMGQADISLGTISKALRLAVYGNGDVSADRVDGVIETVINGRGDIHITDGSADQLKVAVLGQGDFTFDGTAKDPNLFMGGSGTITIAKHTGTPRIGKSGSGDIVLGGE</sequence>
<evidence type="ECO:0000313" key="3">
    <source>
        <dbReference type="Proteomes" id="UP000539175"/>
    </source>
</evidence>
<evidence type="ECO:0008006" key="4">
    <source>
        <dbReference type="Google" id="ProtNLM"/>
    </source>
</evidence>
<dbReference type="EMBL" id="JACIIZ010000008">
    <property type="protein sequence ID" value="MBB6252573.1"/>
    <property type="molecule type" value="Genomic_DNA"/>
</dbReference>
<dbReference type="AlphaFoldDB" id="A0A7X0AYN6"/>
<evidence type="ECO:0000256" key="1">
    <source>
        <dbReference type="SAM" id="Phobius"/>
    </source>
</evidence>
<keyword evidence="3" id="KW-1185">Reference proteome</keyword>
<protein>
    <recommendedName>
        <fullName evidence="4">Auto-transporter adhesin head GIN domain-containing protein</fullName>
    </recommendedName>
</protein>
<evidence type="ECO:0000313" key="2">
    <source>
        <dbReference type="EMBL" id="MBB6252573.1"/>
    </source>
</evidence>
<reference evidence="2 3" key="1">
    <citation type="submission" date="2020-08" db="EMBL/GenBank/DDBJ databases">
        <title>Genomic Encyclopedia of Type Strains, Phase IV (KMG-IV): sequencing the most valuable type-strain genomes for metagenomic binning, comparative biology and taxonomic classification.</title>
        <authorList>
            <person name="Goeker M."/>
        </authorList>
    </citation>
    <scope>NUCLEOTIDE SEQUENCE [LARGE SCALE GENOMIC DNA]</scope>
    <source>
        <strain evidence="2 3">DSM 22198</strain>
    </source>
</reference>
<dbReference type="Proteomes" id="UP000539175">
    <property type="component" value="Unassembled WGS sequence"/>
</dbReference>